<comment type="caution">
    <text evidence="1">The sequence shown here is derived from an EMBL/GenBank/DDBJ whole genome shotgun (WGS) entry which is preliminary data.</text>
</comment>
<sequence>MDLLSGDWTPLSAKTKEEGRNIQSSVIGVEFFSLYHIFDNHQNIGIPLPDNEREHASLHSCIEHDCLQACSLSLS</sequence>
<proteinExistence type="predicted"/>
<keyword evidence="2" id="KW-1185">Reference proteome</keyword>
<reference evidence="1 2" key="1">
    <citation type="journal article" date="2022" name="Plant J.">
        <title>Chromosome-level genome of Camellia lanceoleosa provides a valuable resource for understanding genome evolution and self-incompatibility.</title>
        <authorList>
            <person name="Gong W."/>
            <person name="Xiao S."/>
            <person name="Wang L."/>
            <person name="Liao Z."/>
            <person name="Chang Y."/>
            <person name="Mo W."/>
            <person name="Hu G."/>
            <person name="Li W."/>
            <person name="Zhao G."/>
            <person name="Zhu H."/>
            <person name="Hu X."/>
            <person name="Ji K."/>
            <person name="Xiang X."/>
            <person name="Song Q."/>
            <person name="Yuan D."/>
            <person name="Jin S."/>
            <person name="Zhang L."/>
        </authorList>
    </citation>
    <scope>NUCLEOTIDE SEQUENCE [LARGE SCALE GENOMIC DNA]</scope>
    <source>
        <strain evidence="1">SQ_2022a</strain>
    </source>
</reference>
<dbReference type="Proteomes" id="UP001060215">
    <property type="component" value="Chromosome 4"/>
</dbReference>
<dbReference type="EMBL" id="CM045761">
    <property type="protein sequence ID" value="KAI8015478.1"/>
    <property type="molecule type" value="Genomic_DNA"/>
</dbReference>
<gene>
    <name evidence="1" type="ORF">LOK49_LG05G01646</name>
</gene>
<evidence type="ECO:0000313" key="2">
    <source>
        <dbReference type="Proteomes" id="UP001060215"/>
    </source>
</evidence>
<accession>A0ACC0HRY6</accession>
<evidence type="ECO:0000313" key="1">
    <source>
        <dbReference type="EMBL" id="KAI8015478.1"/>
    </source>
</evidence>
<protein>
    <submittedName>
        <fullName evidence="1">Uncharacterized protein</fullName>
    </submittedName>
</protein>
<name>A0ACC0HRY6_9ERIC</name>
<organism evidence="1 2">
    <name type="scientific">Camellia lanceoleosa</name>
    <dbReference type="NCBI Taxonomy" id="1840588"/>
    <lineage>
        <taxon>Eukaryota</taxon>
        <taxon>Viridiplantae</taxon>
        <taxon>Streptophyta</taxon>
        <taxon>Embryophyta</taxon>
        <taxon>Tracheophyta</taxon>
        <taxon>Spermatophyta</taxon>
        <taxon>Magnoliopsida</taxon>
        <taxon>eudicotyledons</taxon>
        <taxon>Gunneridae</taxon>
        <taxon>Pentapetalae</taxon>
        <taxon>asterids</taxon>
        <taxon>Ericales</taxon>
        <taxon>Theaceae</taxon>
        <taxon>Camellia</taxon>
    </lineage>
</organism>